<sequence>MGSWKIIVFFCLFVILGKPVIRKSRVHYFTTLCARKTQGKGSRIHPEGGKIFLAALNWRNSLMMALRFLESFSVQEFTPQISTSHLSAEERHTYHPLDLRTSMNVLALPRREKKGLKTRMLQAKRQ</sequence>
<feature type="chain" id="PRO_5002176877" description="Secreted protein" evidence="1">
    <location>
        <begin position="18"/>
        <end position="126"/>
    </location>
</feature>
<organism evidence="2 3">
    <name type="scientific">Pisolithus tinctorius Marx 270</name>
    <dbReference type="NCBI Taxonomy" id="870435"/>
    <lineage>
        <taxon>Eukaryota</taxon>
        <taxon>Fungi</taxon>
        <taxon>Dikarya</taxon>
        <taxon>Basidiomycota</taxon>
        <taxon>Agaricomycotina</taxon>
        <taxon>Agaricomycetes</taxon>
        <taxon>Agaricomycetidae</taxon>
        <taxon>Boletales</taxon>
        <taxon>Sclerodermatineae</taxon>
        <taxon>Pisolithaceae</taxon>
        <taxon>Pisolithus</taxon>
    </lineage>
</organism>
<name>A0A0C3PHV0_PISTI</name>
<accession>A0A0C3PHV0</accession>
<evidence type="ECO:0000313" key="2">
    <source>
        <dbReference type="EMBL" id="KIO07614.1"/>
    </source>
</evidence>
<evidence type="ECO:0000256" key="1">
    <source>
        <dbReference type="SAM" id="SignalP"/>
    </source>
</evidence>
<proteinExistence type="predicted"/>
<dbReference type="InParanoid" id="A0A0C3PHV0"/>
<protein>
    <recommendedName>
        <fullName evidence="4">Secreted protein</fullName>
    </recommendedName>
</protein>
<evidence type="ECO:0000313" key="3">
    <source>
        <dbReference type="Proteomes" id="UP000054217"/>
    </source>
</evidence>
<evidence type="ECO:0008006" key="4">
    <source>
        <dbReference type="Google" id="ProtNLM"/>
    </source>
</evidence>
<keyword evidence="1" id="KW-0732">Signal</keyword>
<dbReference type="AlphaFoldDB" id="A0A0C3PHV0"/>
<dbReference type="EMBL" id="KN831959">
    <property type="protein sequence ID" value="KIO07614.1"/>
    <property type="molecule type" value="Genomic_DNA"/>
</dbReference>
<reference evidence="2 3" key="1">
    <citation type="submission" date="2014-04" db="EMBL/GenBank/DDBJ databases">
        <authorList>
            <consortium name="DOE Joint Genome Institute"/>
            <person name="Kuo A."/>
            <person name="Kohler A."/>
            <person name="Costa M.D."/>
            <person name="Nagy L.G."/>
            <person name="Floudas D."/>
            <person name="Copeland A."/>
            <person name="Barry K.W."/>
            <person name="Cichocki N."/>
            <person name="Veneault-Fourrey C."/>
            <person name="LaButti K."/>
            <person name="Lindquist E.A."/>
            <person name="Lipzen A."/>
            <person name="Lundell T."/>
            <person name="Morin E."/>
            <person name="Murat C."/>
            <person name="Sun H."/>
            <person name="Tunlid A."/>
            <person name="Henrissat B."/>
            <person name="Grigoriev I.V."/>
            <person name="Hibbett D.S."/>
            <person name="Martin F."/>
            <person name="Nordberg H.P."/>
            <person name="Cantor M.N."/>
            <person name="Hua S.X."/>
        </authorList>
    </citation>
    <scope>NUCLEOTIDE SEQUENCE [LARGE SCALE GENOMIC DNA]</scope>
    <source>
        <strain evidence="2 3">Marx 270</strain>
    </source>
</reference>
<reference evidence="3" key="2">
    <citation type="submission" date="2015-01" db="EMBL/GenBank/DDBJ databases">
        <title>Evolutionary Origins and Diversification of the Mycorrhizal Mutualists.</title>
        <authorList>
            <consortium name="DOE Joint Genome Institute"/>
            <consortium name="Mycorrhizal Genomics Consortium"/>
            <person name="Kohler A."/>
            <person name="Kuo A."/>
            <person name="Nagy L.G."/>
            <person name="Floudas D."/>
            <person name="Copeland A."/>
            <person name="Barry K.W."/>
            <person name="Cichocki N."/>
            <person name="Veneault-Fourrey C."/>
            <person name="LaButti K."/>
            <person name="Lindquist E.A."/>
            <person name="Lipzen A."/>
            <person name="Lundell T."/>
            <person name="Morin E."/>
            <person name="Murat C."/>
            <person name="Riley R."/>
            <person name="Ohm R."/>
            <person name="Sun H."/>
            <person name="Tunlid A."/>
            <person name="Henrissat B."/>
            <person name="Grigoriev I.V."/>
            <person name="Hibbett D.S."/>
            <person name="Martin F."/>
        </authorList>
    </citation>
    <scope>NUCLEOTIDE SEQUENCE [LARGE SCALE GENOMIC DNA]</scope>
    <source>
        <strain evidence="3">Marx 270</strain>
    </source>
</reference>
<keyword evidence="3" id="KW-1185">Reference proteome</keyword>
<dbReference type="Proteomes" id="UP000054217">
    <property type="component" value="Unassembled WGS sequence"/>
</dbReference>
<gene>
    <name evidence="2" type="ORF">M404DRAFT_390161</name>
</gene>
<dbReference type="HOGENOM" id="CLU_1982461_0_0_1"/>
<feature type="signal peptide" evidence="1">
    <location>
        <begin position="1"/>
        <end position="17"/>
    </location>
</feature>